<feature type="transmembrane region" description="Helical" evidence="1">
    <location>
        <begin position="144"/>
        <end position="163"/>
    </location>
</feature>
<evidence type="ECO:0000313" key="2">
    <source>
        <dbReference type="EMBL" id="TWT91354.1"/>
    </source>
</evidence>
<proteinExistence type="predicted"/>
<keyword evidence="1" id="KW-0812">Transmembrane</keyword>
<dbReference type="RefSeq" id="WP_146581235.1">
    <property type="nucleotide sequence ID" value="NZ_SJPM01000015.1"/>
</dbReference>
<sequence length="269" mass="30389">MNDARRSGPLTCTLIGILLGLVWKWSFFRFADTVYIQIPIEHDFFPSPMRDAIVLRIAYLASAAGFLVALLFAHVRPTWDLFRTLACAIGTFASAVMLVHQGSYNDVTFLMVVWCGAFATWYSSRLRHDDSNHLQDKALRLSRIILSVMFLGGLVGKCTPEYWSGQVLYEIYFVDRDFWFFNWMRIRYDGEALRSIATVYSRLVIVVEIFGALNWFVGEFIGSRFAAWSAIAILLSIGVTSNFLLFSVLAPLIGLATIGVQNRPTARIG</sequence>
<feature type="transmembrane region" description="Helical" evidence="1">
    <location>
        <begin position="7"/>
        <end position="25"/>
    </location>
</feature>
<dbReference type="Proteomes" id="UP000316213">
    <property type="component" value="Unassembled WGS sequence"/>
</dbReference>
<reference evidence="2 3" key="1">
    <citation type="submission" date="2019-02" db="EMBL/GenBank/DDBJ databases">
        <title>Deep-cultivation of Planctomycetes and their phenomic and genomic characterization uncovers novel biology.</title>
        <authorList>
            <person name="Wiegand S."/>
            <person name="Jogler M."/>
            <person name="Boedeker C."/>
            <person name="Pinto D."/>
            <person name="Vollmers J."/>
            <person name="Rivas-Marin E."/>
            <person name="Kohn T."/>
            <person name="Peeters S.H."/>
            <person name="Heuer A."/>
            <person name="Rast P."/>
            <person name="Oberbeckmann S."/>
            <person name="Bunk B."/>
            <person name="Jeske O."/>
            <person name="Meyerdierks A."/>
            <person name="Storesund J.E."/>
            <person name="Kallscheuer N."/>
            <person name="Luecker S."/>
            <person name="Lage O.M."/>
            <person name="Pohl T."/>
            <person name="Merkel B.J."/>
            <person name="Hornburger P."/>
            <person name="Mueller R.-W."/>
            <person name="Bruemmer F."/>
            <person name="Labrenz M."/>
            <person name="Spormann A.M."/>
            <person name="Op Den Camp H."/>
            <person name="Overmann J."/>
            <person name="Amann R."/>
            <person name="Jetten M.S.M."/>
            <person name="Mascher T."/>
            <person name="Medema M.H."/>
            <person name="Devos D.P."/>
            <person name="Kaster A.-K."/>
            <person name="Ovreas L."/>
            <person name="Rohde M."/>
            <person name="Galperin M.Y."/>
            <person name="Jogler C."/>
        </authorList>
    </citation>
    <scope>NUCLEOTIDE SEQUENCE [LARGE SCALE GENOMIC DNA]</scope>
    <source>
        <strain evidence="2 3">Pla100</strain>
    </source>
</reference>
<organism evidence="2 3">
    <name type="scientific">Neorhodopirellula pilleata</name>
    <dbReference type="NCBI Taxonomy" id="2714738"/>
    <lineage>
        <taxon>Bacteria</taxon>
        <taxon>Pseudomonadati</taxon>
        <taxon>Planctomycetota</taxon>
        <taxon>Planctomycetia</taxon>
        <taxon>Pirellulales</taxon>
        <taxon>Pirellulaceae</taxon>
        <taxon>Neorhodopirellula</taxon>
    </lineage>
</organism>
<feature type="transmembrane region" description="Helical" evidence="1">
    <location>
        <begin position="199"/>
        <end position="218"/>
    </location>
</feature>
<feature type="transmembrane region" description="Helical" evidence="1">
    <location>
        <begin position="53"/>
        <end position="74"/>
    </location>
</feature>
<accession>A0A5C5ZUW1</accession>
<feature type="transmembrane region" description="Helical" evidence="1">
    <location>
        <begin position="107"/>
        <end position="123"/>
    </location>
</feature>
<gene>
    <name evidence="2" type="ORF">Pla100_52020</name>
</gene>
<evidence type="ECO:0000313" key="3">
    <source>
        <dbReference type="Proteomes" id="UP000316213"/>
    </source>
</evidence>
<feature type="transmembrane region" description="Helical" evidence="1">
    <location>
        <begin position="81"/>
        <end position="101"/>
    </location>
</feature>
<dbReference type="OrthoDB" id="274943at2"/>
<name>A0A5C5ZUW1_9BACT</name>
<evidence type="ECO:0000256" key="1">
    <source>
        <dbReference type="SAM" id="Phobius"/>
    </source>
</evidence>
<keyword evidence="1" id="KW-1133">Transmembrane helix</keyword>
<protein>
    <submittedName>
        <fullName evidence="2">Uncharacterized protein</fullName>
    </submittedName>
</protein>
<comment type="caution">
    <text evidence="2">The sequence shown here is derived from an EMBL/GenBank/DDBJ whole genome shotgun (WGS) entry which is preliminary data.</text>
</comment>
<dbReference type="AlphaFoldDB" id="A0A5C5ZUW1"/>
<keyword evidence="3" id="KW-1185">Reference proteome</keyword>
<dbReference type="EMBL" id="SJPM01000015">
    <property type="protein sequence ID" value="TWT91354.1"/>
    <property type="molecule type" value="Genomic_DNA"/>
</dbReference>
<keyword evidence="1" id="KW-0472">Membrane</keyword>
<feature type="transmembrane region" description="Helical" evidence="1">
    <location>
        <begin position="225"/>
        <end position="253"/>
    </location>
</feature>